<gene>
    <name evidence="3" type="ORF">SAMN04488137_4609</name>
</gene>
<dbReference type="Pfam" id="PF01408">
    <property type="entry name" value="GFO_IDH_MocA"/>
    <property type="match status" value="1"/>
</dbReference>
<dbReference type="RefSeq" id="WP_090238740.1">
    <property type="nucleotide sequence ID" value="NZ_FNHW01000005.1"/>
</dbReference>
<proteinExistence type="predicted"/>
<dbReference type="PANTHER" id="PTHR43377">
    <property type="entry name" value="BILIVERDIN REDUCTASE A"/>
    <property type="match status" value="1"/>
</dbReference>
<reference evidence="4" key="1">
    <citation type="submission" date="2016-10" db="EMBL/GenBank/DDBJ databases">
        <authorList>
            <person name="Varghese N."/>
            <person name="Submissions S."/>
        </authorList>
    </citation>
    <scope>NUCLEOTIDE SEQUENCE [LARGE SCALE GENOMIC DNA]</scope>
    <source>
        <strain evidence="4">CGMCC 1.6854</strain>
    </source>
</reference>
<dbReference type="Gene3D" id="3.30.360.10">
    <property type="entry name" value="Dihydrodipicolinate Reductase, domain 2"/>
    <property type="match status" value="1"/>
</dbReference>
<dbReference type="OrthoDB" id="9815825at2"/>
<accession>A0A1H0BQD9</accession>
<dbReference type="GO" id="GO:0000166">
    <property type="term" value="F:nucleotide binding"/>
    <property type="evidence" value="ECO:0007669"/>
    <property type="project" value="InterPro"/>
</dbReference>
<name>A0A1H0BQD9_9BACL</name>
<dbReference type="AlphaFoldDB" id="A0A1H0BQD9"/>
<dbReference type="InterPro" id="IPR000683">
    <property type="entry name" value="Gfo/Idh/MocA-like_OxRdtase_N"/>
</dbReference>
<dbReference type="InterPro" id="IPR036291">
    <property type="entry name" value="NAD(P)-bd_dom_sf"/>
</dbReference>
<sequence length="320" mass="36162">MINRLRVGIIGCGKITQVRHLPEYLERKDVEVIGLCDENLERATALASKYNIPFVTDRADDIIDHQDIQAVSVCTPNIFHADQSIKALKQNKHVLVEKPVATSIQELNEMFDVARENDKLLMVGHNQRFDPVHLKAKKMIAEGSIGNILQFISNYQHPGPKYWSLDGENSWFFNQQLSTFGVVGDLGVHKLDLMQWILEDVFSEWKVLKNSVLDDRAVISLKTLGGVVGSINVSWNNPLQDHRTTIYGDKGIMTFGEELQILKVETFDGEISTVKIEPILRQDGKPSSCVIDHFLDCILYGITQVINPRHVFNSLEIITS</sequence>
<keyword evidence="4" id="KW-1185">Reference proteome</keyword>
<evidence type="ECO:0000259" key="2">
    <source>
        <dbReference type="Pfam" id="PF22725"/>
    </source>
</evidence>
<dbReference type="Pfam" id="PF22725">
    <property type="entry name" value="GFO_IDH_MocA_C3"/>
    <property type="match status" value="1"/>
</dbReference>
<dbReference type="EMBL" id="FNHW01000005">
    <property type="protein sequence ID" value="SDN47753.1"/>
    <property type="molecule type" value="Genomic_DNA"/>
</dbReference>
<protein>
    <submittedName>
        <fullName evidence="3">Predicted dehydrogenase</fullName>
    </submittedName>
</protein>
<dbReference type="Proteomes" id="UP000199544">
    <property type="component" value="Unassembled WGS sequence"/>
</dbReference>
<dbReference type="InterPro" id="IPR055170">
    <property type="entry name" value="GFO_IDH_MocA-like_dom"/>
</dbReference>
<dbReference type="STRING" id="459525.SAMN04488137_4609"/>
<evidence type="ECO:0000313" key="4">
    <source>
        <dbReference type="Proteomes" id="UP000199544"/>
    </source>
</evidence>
<dbReference type="Gene3D" id="3.40.50.720">
    <property type="entry name" value="NAD(P)-binding Rossmann-like Domain"/>
    <property type="match status" value="1"/>
</dbReference>
<dbReference type="SUPFAM" id="SSF55347">
    <property type="entry name" value="Glyceraldehyde-3-phosphate dehydrogenase-like, C-terminal domain"/>
    <property type="match status" value="1"/>
</dbReference>
<evidence type="ECO:0000259" key="1">
    <source>
        <dbReference type="Pfam" id="PF01408"/>
    </source>
</evidence>
<dbReference type="SUPFAM" id="SSF51735">
    <property type="entry name" value="NAD(P)-binding Rossmann-fold domains"/>
    <property type="match status" value="1"/>
</dbReference>
<feature type="domain" description="GFO/IDH/MocA-like oxidoreductase" evidence="2">
    <location>
        <begin position="134"/>
        <end position="253"/>
    </location>
</feature>
<evidence type="ECO:0000313" key="3">
    <source>
        <dbReference type="EMBL" id="SDN47753.1"/>
    </source>
</evidence>
<organism evidence="3 4">
    <name type="scientific">Fictibacillus solisalsi</name>
    <dbReference type="NCBI Taxonomy" id="459525"/>
    <lineage>
        <taxon>Bacteria</taxon>
        <taxon>Bacillati</taxon>
        <taxon>Bacillota</taxon>
        <taxon>Bacilli</taxon>
        <taxon>Bacillales</taxon>
        <taxon>Fictibacillaceae</taxon>
        <taxon>Fictibacillus</taxon>
    </lineage>
</organism>
<dbReference type="InterPro" id="IPR051450">
    <property type="entry name" value="Gfo/Idh/MocA_Oxidoreductases"/>
</dbReference>
<dbReference type="PANTHER" id="PTHR43377:SF1">
    <property type="entry name" value="BILIVERDIN REDUCTASE A"/>
    <property type="match status" value="1"/>
</dbReference>
<feature type="domain" description="Gfo/Idh/MocA-like oxidoreductase N-terminal" evidence="1">
    <location>
        <begin position="5"/>
        <end position="125"/>
    </location>
</feature>